<dbReference type="InterPro" id="IPR009097">
    <property type="entry name" value="Cyclic_Pdiesterase"/>
</dbReference>
<proteinExistence type="predicted"/>
<dbReference type="EMBL" id="MGGB01000058">
    <property type="protein sequence ID" value="OGM18068.1"/>
    <property type="molecule type" value="Genomic_DNA"/>
</dbReference>
<accession>A0A1F7XUL0</accession>
<gene>
    <name evidence="1" type="ORF">A2685_03115</name>
</gene>
<dbReference type="Proteomes" id="UP000178446">
    <property type="component" value="Unassembled WGS sequence"/>
</dbReference>
<organism evidence="1 2">
    <name type="scientific">Candidatus Woesebacteria bacterium RIFCSPHIGHO2_01_FULL_37_10</name>
    <dbReference type="NCBI Taxonomy" id="1802489"/>
    <lineage>
        <taxon>Bacteria</taxon>
        <taxon>Candidatus Woeseibacteriota</taxon>
    </lineage>
</organism>
<dbReference type="AlphaFoldDB" id="A0A1F7XUL0"/>
<protein>
    <submittedName>
        <fullName evidence="1">Uncharacterized protein</fullName>
    </submittedName>
</protein>
<evidence type="ECO:0000313" key="2">
    <source>
        <dbReference type="Proteomes" id="UP000178446"/>
    </source>
</evidence>
<sequence>MKNKQRVINLYDNWYRNNRENIINKNWNLIDESTLYNPEGDKLRGLNIIVYLPISLSEEIDKKILSRIPDKILSSGWIIPKEGRHFTLLDIIPHNSGWNIDKIKSKSDEYIEVLDKEIKYHKEIIKVGFEGVFASTDGITIQGYPLNSGLHRLRDSLRKALSSNRLANLEKKKYEIETAHVALLKFTKVLNGKKTN</sequence>
<reference evidence="1 2" key="1">
    <citation type="journal article" date="2016" name="Nat. Commun.">
        <title>Thousands of microbial genomes shed light on interconnected biogeochemical processes in an aquifer system.</title>
        <authorList>
            <person name="Anantharaman K."/>
            <person name="Brown C.T."/>
            <person name="Hug L.A."/>
            <person name="Sharon I."/>
            <person name="Castelle C.J."/>
            <person name="Probst A.J."/>
            <person name="Thomas B.C."/>
            <person name="Singh A."/>
            <person name="Wilkins M.J."/>
            <person name="Karaoz U."/>
            <person name="Brodie E.L."/>
            <person name="Williams K.H."/>
            <person name="Hubbard S.S."/>
            <person name="Banfield J.F."/>
        </authorList>
    </citation>
    <scope>NUCLEOTIDE SEQUENCE [LARGE SCALE GENOMIC DNA]</scope>
</reference>
<name>A0A1F7XUL0_9BACT</name>
<evidence type="ECO:0000313" key="1">
    <source>
        <dbReference type="EMBL" id="OGM18068.1"/>
    </source>
</evidence>
<dbReference type="SUPFAM" id="SSF55144">
    <property type="entry name" value="LigT-like"/>
    <property type="match status" value="1"/>
</dbReference>
<comment type="caution">
    <text evidence="1">The sequence shown here is derived from an EMBL/GenBank/DDBJ whole genome shotgun (WGS) entry which is preliminary data.</text>
</comment>